<protein>
    <recommendedName>
        <fullName evidence="6 7">3'-5' exonuclease DinG</fullName>
        <ecNumber evidence="6 7">3.1.-.-</ecNumber>
    </recommendedName>
</protein>
<dbReference type="Pfam" id="PF00929">
    <property type="entry name" value="RNase_T"/>
    <property type="match status" value="1"/>
</dbReference>
<dbReference type="InterPro" id="IPR006310">
    <property type="entry name" value="DinG"/>
</dbReference>
<dbReference type="PROSITE" id="PS51193">
    <property type="entry name" value="HELICASE_ATP_BIND_2"/>
    <property type="match status" value="1"/>
</dbReference>
<keyword evidence="1 6" id="KW-0540">Nuclease</keyword>
<dbReference type="RefSeq" id="WP_205168489.1">
    <property type="nucleotide sequence ID" value="NZ_JAFBDZ010000001.1"/>
</dbReference>
<dbReference type="NCBIfam" id="TIGR01407">
    <property type="entry name" value="dinG_rel"/>
    <property type="match status" value="1"/>
</dbReference>
<dbReference type="InterPro" id="IPR013520">
    <property type="entry name" value="Ribonucl_H"/>
</dbReference>
<gene>
    <name evidence="6 7" type="primary">dinG</name>
    <name evidence="9" type="ORF">JOC86_000857</name>
</gene>
<dbReference type="InterPro" id="IPR006555">
    <property type="entry name" value="ATP-dep_Helicase_C"/>
</dbReference>
<evidence type="ECO:0000256" key="1">
    <source>
        <dbReference type="ARBA" id="ARBA00022722"/>
    </source>
</evidence>
<name>A0ABS2N8Z9_9BACI</name>
<dbReference type="Gene3D" id="3.40.50.300">
    <property type="entry name" value="P-loop containing nucleotide triphosphate hydrolases"/>
    <property type="match status" value="2"/>
</dbReference>
<evidence type="ECO:0000256" key="4">
    <source>
        <dbReference type="ARBA" id="ARBA00022839"/>
    </source>
</evidence>
<evidence type="ECO:0000259" key="8">
    <source>
        <dbReference type="PROSITE" id="PS51193"/>
    </source>
</evidence>
<evidence type="ECO:0000256" key="5">
    <source>
        <dbReference type="ARBA" id="ARBA00022840"/>
    </source>
</evidence>
<dbReference type="InterPro" id="IPR014013">
    <property type="entry name" value="Helic_SF1/SF2_ATP-bd_DinG/Rad3"/>
</dbReference>
<dbReference type="GO" id="GO:0016787">
    <property type="term" value="F:hydrolase activity"/>
    <property type="evidence" value="ECO:0007669"/>
    <property type="project" value="UniProtKB-KW"/>
</dbReference>
<evidence type="ECO:0000313" key="10">
    <source>
        <dbReference type="Proteomes" id="UP001646157"/>
    </source>
</evidence>
<keyword evidence="2 6" id="KW-0547">Nucleotide-binding</keyword>
<dbReference type="InterPro" id="IPR014001">
    <property type="entry name" value="Helicase_ATP-bd"/>
</dbReference>
<dbReference type="CDD" id="cd06127">
    <property type="entry name" value="DEDDh"/>
    <property type="match status" value="1"/>
</dbReference>
<dbReference type="Pfam" id="PF13307">
    <property type="entry name" value="Helicase_C_2"/>
    <property type="match status" value="1"/>
</dbReference>
<dbReference type="GO" id="GO:0003678">
    <property type="term" value="F:DNA helicase activity"/>
    <property type="evidence" value="ECO:0007669"/>
    <property type="project" value="UniProtKB-EC"/>
</dbReference>
<dbReference type="Gene3D" id="3.30.420.10">
    <property type="entry name" value="Ribonuclease H-like superfamily/Ribonuclease H"/>
    <property type="match status" value="1"/>
</dbReference>
<organism evidence="9 10">
    <name type="scientific">Rossellomorea pakistanensis</name>
    <dbReference type="NCBI Taxonomy" id="992288"/>
    <lineage>
        <taxon>Bacteria</taxon>
        <taxon>Bacillati</taxon>
        <taxon>Bacillota</taxon>
        <taxon>Bacilli</taxon>
        <taxon>Bacillales</taxon>
        <taxon>Bacillaceae</taxon>
        <taxon>Rossellomorea</taxon>
    </lineage>
</organism>
<feature type="domain" description="Helicase ATP-binding" evidence="8">
    <location>
        <begin position="250"/>
        <end position="516"/>
    </location>
</feature>
<dbReference type="Proteomes" id="UP001646157">
    <property type="component" value="Unassembled WGS sequence"/>
</dbReference>
<dbReference type="InterPro" id="IPR027417">
    <property type="entry name" value="P-loop_NTPase"/>
</dbReference>
<keyword evidence="9" id="KW-0347">Helicase</keyword>
<sequence>MISQKMVVVDLETTGNSPKKGDRIIQLSAVTIENGKIMSQYTTFINPEITIPTFIEELTGINDEMVEGAPSFEEIAPIVLEIMDGAVFVAHNVDFDLGFLQSELEEAGYNGFYGPKVDTVELAKISYPTAESYKLTELADRFTLSHDRPHQADSDAYVTALLLLHFIEVLSKLPLVTLETLQPLAKYLKSDLELLLQWIVDKNRMHIDELPETIEIYRGIALKKKEEQLDASLPSDDIVYPSNDTNKEKLLQHAFENFERRHSQFQMMDAVYDAFSCKEHLIVEAGTGVGKSLGYLIPALYYSKAMKIPVVISTYTVQLQEQLLQKEVKQLQEMTDFPFHVVLLKGRNHYLNLFKFEQSLREEESQFDVVLTKMQILVWLTVTNSGDIDELNLTSGGMLFWNRIKHDGWHLQKEKDPWISRDFYLHARKQSNRADLIITNHSMLLTDLIAETNLLPSYQQVIIDEGHHLEKAARKHFGKLIDYISVKFTTGQLGNLDQKQLYYKLETLLEKYHVKYDLHSFELDMMIVEFYRELDECLNLLASTFLKHAKKRRDVQKIQLRLTDEIMSERAWQPVLIATERVYSQMKGIENAISDRLDQIKKEDVKLEDQEKTLVEELYSFLKDWSQLKEQLQLVFIKGQEEQVIWIEGDLRSLPTSLVIQSQPISVGESLQERLFSKIESAVITSATLTVQSSFDYLLKEVGLSQEKIKQLQLPSPFQYEKNSTLYIPNDLPEIQSVSVIEYVEAISAHLIAIAQATKGRMLVLFTAYDMLRKTHELMKDSGLLDDYVLMAQGISSGSRTKLTKNFQRFDKAILFGTNSFWEGVDIPGEDLSCLIMVRLPFSPPNEPINQSKCDRLKIEGKNAFSAYSLPEAVIRFKQGVGRLIRRSSDRGIVIVFDQRIISTRYGRAFLQSIPSMPVRKGNLEELLQWIEEWL</sequence>
<dbReference type="NCBIfam" id="NF005981">
    <property type="entry name" value="PRK08074.1"/>
    <property type="match status" value="1"/>
</dbReference>
<dbReference type="InterPro" id="IPR006054">
    <property type="entry name" value="DnaQ"/>
</dbReference>
<accession>A0ABS2N8Z9</accession>
<keyword evidence="5 6" id="KW-0067">ATP-binding</keyword>
<dbReference type="PANTHER" id="PTHR11472:SF34">
    <property type="entry name" value="REGULATOR OF TELOMERE ELONGATION HELICASE 1"/>
    <property type="match status" value="1"/>
</dbReference>
<dbReference type="NCBIfam" id="TIGR00573">
    <property type="entry name" value="dnaq"/>
    <property type="match status" value="1"/>
</dbReference>
<dbReference type="InterPro" id="IPR012337">
    <property type="entry name" value="RNaseH-like_sf"/>
</dbReference>
<dbReference type="InterPro" id="IPR045028">
    <property type="entry name" value="DinG/Rad3-like"/>
</dbReference>
<evidence type="ECO:0000256" key="3">
    <source>
        <dbReference type="ARBA" id="ARBA00022801"/>
    </source>
</evidence>
<evidence type="ECO:0000256" key="6">
    <source>
        <dbReference type="HAMAP-Rule" id="MF_02206"/>
    </source>
</evidence>
<evidence type="ECO:0000256" key="7">
    <source>
        <dbReference type="RuleBase" id="RU364106"/>
    </source>
</evidence>
<dbReference type="SMART" id="SM00491">
    <property type="entry name" value="HELICc2"/>
    <property type="match status" value="1"/>
</dbReference>
<dbReference type="SUPFAM" id="SSF52540">
    <property type="entry name" value="P-loop containing nucleoside triphosphate hydrolases"/>
    <property type="match status" value="1"/>
</dbReference>
<comment type="similarity">
    <text evidence="6 7">Belongs to the helicase family. DinG subfamily. Type 2 sub-subfamily.</text>
</comment>
<dbReference type="EC" id="3.1.-.-" evidence="6 7"/>
<dbReference type="InterPro" id="IPR036397">
    <property type="entry name" value="RNaseH_sf"/>
</dbReference>
<dbReference type="SMART" id="SM00487">
    <property type="entry name" value="DEXDc"/>
    <property type="match status" value="1"/>
</dbReference>
<evidence type="ECO:0000256" key="2">
    <source>
        <dbReference type="ARBA" id="ARBA00022741"/>
    </source>
</evidence>
<dbReference type="SMART" id="SM00479">
    <property type="entry name" value="EXOIII"/>
    <property type="match status" value="1"/>
</dbReference>
<keyword evidence="4 6" id="KW-0269">Exonuclease</keyword>
<comment type="caution">
    <text evidence="9">The sequence shown here is derived from an EMBL/GenBank/DDBJ whole genome shotgun (WGS) entry which is preliminary data.</text>
</comment>
<proteinExistence type="inferred from homology"/>
<reference evidence="9 10" key="1">
    <citation type="submission" date="2021-01" db="EMBL/GenBank/DDBJ databases">
        <title>Genomic Encyclopedia of Type Strains, Phase IV (KMG-IV): sequencing the most valuable type-strain genomes for metagenomic binning, comparative biology and taxonomic classification.</title>
        <authorList>
            <person name="Goeker M."/>
        </authorList>
    </citation>
    <scope>NUCLEOTIDE SEQUENCE [LARGE SCALE GENOMIC DNA]</scope>
    <source>
        <strain evidence="9 10">DSM 24834</strain>
    </source>
</reference>
<dbReference type="PANTHER" id="PTHR11472">
    <property type="entry name" value="DNA REPAIR DEAD HELICASE RAD3/XP-D SUBFAMILY MEMBER"/>
    <property type="match status" value="1"/>
</dbReference>
<comment type="caution">
    <text evidence="6">Lacks conserved residue(s) required for the propagation of feature annotation.</text>
</comment>
<keyword evidence="10" id="KW-1185">Reference proteome</keyword>
<keyword evidence="3 6" id="KW-0378">Hydrolase</keyword>
<dbReference type="EMBL" id="JAFBDZ010000001">
    <property type="protein sequence ID" value="MBM7584320.1"/>
    <property type="molecule type" value="Genomic_DNA"/>
</dbReference>
<feature type="binding site" evidence="6">
    <location>
        <begin position="285"/>
        <end position="292"/>
    </location>
    <ligand>
        <name>ATP</name>
        <dbReference type="ChEBI" id="CHEBI:30616"/>
    </ligand>
</feature>
<dbReference type="SUPFAM" id="SSF53098">
    <property type="entry name" value="Ribonuclease H-like"/>
    <property type="match status" value="1"/>
</dbReference>
<comment type="function">
    <text evidence="6 7">3'-5' exonuclease.</text>
</comment>
<dbReference type="HAMAP" id="MF_02206">
    <property type="entry name" value="DinG_exonucl"/>
    <property type="match status" value="1"/>
</dbReference>
<evidence type="ECO:0000313" key="9">
    <source>
        <dbReference type="EMBL" id="MBM7584320.1"/>
    </source>
</evidence>